<evidence type="ECO:0000256" key="1">
    <source>
        <dbReference type="SAM" id="MobiDB-lite"/>
    </source>
</evidence>
<feature type="compositionally biased region" description="Low complexity" evidence="1">
    <location>
        <begin position="55"/>
        <end position="70"/>
    </location>
</feature>
<name>A0A6G1HVX8_9PEZI</name>
<feature type="region of interest" description="Disordered" evidence="1">
    <location>
        <begin position="37"/>
        <end position="162"/>
    </location>
</feature>
<reference evidence="2" key="1">
    <citation type="journal article" date="2020" name="Stud. Mycol.">
        <title>101 Dothideomycetes genomes: a test case for predicting lifestyles and emergence of pathogens.</title>
        <authorList>
            <person name="Haridas S."/>
            <person name="Albert R."/>
            <person name="Binder M."/>
            <person name="Bloem J."/>
            <person name="Labutti K."/>
            <person name="Salamov A."/>
            <person name="Andreopoulos B."/>
            <person name="Baker S."/>
            <person name="Barry K."/>
            <person name="Bills G."/>
            <person name="Bluhm B."/>
            <person name="Cannon C."/>
            <person name="Castanera R."/>
            <person name="Culley D."/>
            <person name="Daum C."/>
            <person name="Ezra D."/>
            <person name="Gonzalez J."/>
            <person name="Henrissat B."/>
            <person name="Kuo A."/>
            <person name="Liang C."/>
            <person name="Lipzen A."/>
            <person name="Lutzoni F."/>
            <person name="Magnuson J."/>
            <person name="Mondo S."/>
            <person name="Nolan M."/>
            <person name="Ohm R."/>
            <person name="Pangilinan J."/>
            <person name="Park H.-J."/>
            <person name="Ramirez L."/>
            <person name="Alfaro M."/>
            <person name="Sun H."/>
            <person name="Tritt A."/>
            <person name="Yoshinaga Y."/>
            <person name="Zwiers L.-H."/>
            <person name="Turgeon B."/>
            <person name="Goodwin S."/>
            <person name="Spatafora J."/>
            <person name="Crous P."/>
            <person name="Grigoriev I."/>
        </authorList>
    </citation>
    <scope>NUCLEOTIDE SEQUENCE</scope>
    <source>
        <strain evidence="2">CBS 262.69</strain>
    </source>
</reference>
<feature type="compositionally biased region" description="Low complexity" evidence="1">
    <location>
        <begin position="182"/>
        <end position="198"/>
    </location>
</feature>
<feature type="compositionally biased region" description="Basic and acidic residues" evidence="1">
    <location>
        <begin position="117"/>
        <end position="130"/>
    </location>
</feature>
<gene>
    <name evidence="2" type="ORF">EJ06DRAFT_420794</name>
</gene>
<protein>
    <submittedName>
        <fullName evidence="2">Uncharacterized protein</fullName>
    </submittedName>
</protein>
<feature type="compositionally biased region" description="Pro residues" evidence="1">
    <location>
        <begin position="404"/>
        <end position="414"/>
    </location>
</feature>
<dbReference type="AlphaFoldDB" id="A0A6G1HVX8"/>
<sequence length="486" mass="53417">MAASSPPTKWWKPRLRLHAPPSTPAFAYEYLTPNGHIPTLAERRPERDASMYTHSAATSAASSAASSRRASPMHPLPAPPTQTPYVPYHPSKAPATHTRSPTYDATITLRPPTPPSPKDRGRERDRERIKRTLSLSGMKHSPSLLRKRGREGRPAPIAISRPTIPPIAQAYLTPDTTPYTTPYTSAVPSAVPSTATSPAPSPRHTNPTWMPPPRPYRAVLTPPPTPPRSFEHPRTPPRPPVKRGGEVGGLPLGLWGVETPPGSPDMRPVEKKRERPKEMEGEQQREREVERETPRTSAESVAPPIPPPRELRRKPSRFIEHLESDDETPPMPSYSARATSLDGPRGVRHEAPQTQKTEAVQQRQKHAASRSEDIPLARSLKDMSPARLNQAPSPVGQVYARNKPTPPTPPPPEIPGVNPARRLSGSRVDAEVDEVDDMEEKDVKKLRRTATVGGSPTSLCGEVYTAEVRTVRLAVVARGGQRLVRC</sequence>
<dbReference type="Proteomes" id="UP000799640">
    <property type="component" value="Unassembled WGS sequence"/>
</dbReference>
<feature type="compositionally biased region" description="Basic and acidic residues" evidence="1">
    <location>
        <begin position="369"/>
        <end position="381"/>
    </location>
</feature>
<keyword evidence="3" id="KW-1185">Reference proteome</keyword>
<feature type="compositionally biased region" description="Polar residues" evidence="1">
    <location>
        <begin position="352"/>
        <end position="362"/>
    </location>
</feature>
<dbReference type="EMBL" id="ML996695">
    <property type="protein sequence ID" value="KAF2400213.1"/>
    <property type="molecule type" value="Genomic_DNA"/>
</dbReference>
<proteinExistence type="predicted"/>
<feature type="compositionally biased region" description="Acidic residues" evidence="1">
    <location>
        <begin position="431"/>
        <end position="440"/>
    </location>
</feature>
<feature type="compositionally biased region" description="Basic and acidic residues" evidence="1">
    <location>
        <begin position="267"/>
        <end position="294"/>
    </location>
</feature>
<evidence type="ECO:0000313" key="3">
    <source>
        <dbReference type="Proteomes" id="UP000799640"/>
    </source>
</evidence>
<organism evidence="2 3">
    <name type="scientific">Trichodelitschia bisporula</name>
    <dbReference type="NCBI Taxonomy" id="703511"/>
    <lineage>
        <taxon>Eukaryota</taxon>
        <taxon>Fungi</taxon>
        <taxon>Dikarya</taxon>
        <taxon>Ascomycota</taxon>
        <taxon>Pezizomycotina</taxon>
        <taxon>Dothideomycetes</taxon>
        <taxon>Dothideomycetes incertae sedis</taxon>
        <taxon>Phaeotrichales</taxon>
        <taxon>Phaeotrichaceae</taxon>
        <taxon>Trichodelitschia</taxon>
    </lineage>
</organism>
<feature type="compositionally biased region" description="Pro residues" evidence="1">
    <location>
        <begin position="209"/>
        <end position="227"/>
    </location>
</feature>
<feature type="region of interest" description="Disordered" evidence="1">
    <location>
        <begin position="182"/>
        <end position="440"/>
    </location>
</feature>
<evidence type="ECO:0000313" key="2">
    <source>
        <dbReference type="EMBL" id="KAF2400213.1"/>
    </source>
</evidence>
<accession>A0A6G1HVX8</accession>